<gene>
    <name evidence="1" type="ORF">TorRG33x02_133230</name>
</gene>
<name>A0A2P5EZE9_TREOI</name>
<comment type="caution">
    <text evidence="1">The sequence shown here is derived from an EMBL/GenBank/DDBJ whole genome shotgun (WGS) entry which is preliminary data.</text>
</comment>
<reference evidence="2" key="1">
    <citation type="submission" date="2016-06" db="EMBL/GenBank/DDBJ databases">
        <title>Parallel loss of symbiosis genes in relatives of nitrogen-fixing non-legume Parasponia.</title>
        <authorList>
            <person name="Van Velzen R."/>
            <person name="Holmer R."/>
            <person name="Bu F."/>
            <person name="Rutten L."/>
            <person name="Van Zeijl A."/>
            <person name="Liu W."/>
            <person name="Santuari L."/>
            <person name="Cao Q."/>
            <person name="Sharma T."/>
            <person name="Shen D."/>
            <person name="Roswanjaya Y."/>
            <person name="Wardhani T."/>
            <person name="Kalhor M.S."/>
            <person name="Jansen J."/>
            <person name="Van den Hoogen J."/>
            <person name="Gungor B."/>
            <person name="Hartog M."/>
            <person name="Hontelez J."/>
            <person name="Verver J."/>
            <person name="Yang W.-C."/>
            <person name="Schijlen E."/>
            <person name="Repin R."/>
            <person name="Schilthuizen M."/>
            <person name="Schranz E."/>
            <person name="Heidstra R."/>
            <person name="Miyata K."/>
            <person name="Fedorova E."/>
            <person name="Kohlen W."/>
            <person name="Bisseling T."/>
            <person name="Smit S."/>
            <person name="Geurts R."/>
        </authorList>
    </citation>
    <scope>NUCLEOTIDE SEQUENCE [LARGE SCALE GENOMIC DNA]</scope>
    <source>
        <strain evidence="2">cv. RG33-2</strain>
    </source>
</reference>
<protein>
    <submittedName>
        <fullName evidence="1">Uncharacterized protein</fullName>
    </submittedName>
</protein>
<accession>A0A2P5EZE9</accession>
<evidence type="ECO:0000313" key="1">
    <source>
        <dbReference type="EMBL" id="PON90917.1"/>
    </source>
</evidence>
<evidence type="ECO:0000313" key="2">
    <source>
        <dbReference type="Proteomes" id="UP000237000"/>
    </source>
</evidence>
<dbReference type="AlphaFoldDB" id="A0A2P5EZE9"/>
<dbReference type="InParanoid" id="A0A2P5EZE9"/>
<proteinExistence type="predicted"/>
<keyword evidence="2" id="KW-1185">Reference proteome</keyword>
<sequence>MGFYMVCPRFSLHSSKYVCFNLLFGSMGMKSEGKDP</sequence>
<dbReference type="EMBL" id="JXTC01000079">
    <property type="protein sequence ID" value="PON90917.1"/>
    <property type="molecule type" value="Genomic_DNA"/>
</dbReference>
<dbReference type="Proteomes" id="UP000237000">
    <property type="component" value="Unassembled WGS sequence"/>
</dbReference>
<organism evidence="1 2">
    <name type="scientific">Trema orientale</name>
    <name type="common">Charcoal tree</name>
    <name type="synonym">Celtis orientalis</name>
    <dbReference type="NCBI Taxonomy" id="63057"/>
    <lineage>
        <taxon>Eukaryota</taxon>
        <taxon>Viridiplantae</taxon>
        <taxon>Streptophyta</taxon>
        <taxon>Embryophyta</taxon>
        <taxon>Tracheophyta</taxon>
        <taxon>Spermatophyta</taxon>
        <taxon>Magnoliopsida</taxon>
        <taxon>eudicotyledons</taxon>
        <taxon>Gunneridae</taxon>
        <taxon>Pentapetalae</taxon>
        <taxon>rosids</taxon>
        <taxon>fabids</taxon>
        <taxon>Rosales</taxon>
        <taxon>Cannabaceae</taxon>
        <taxon>Trema</taxon>
    </lineage>
</organism>